<evidence type="ECO:0000256" key="10">
    <source>
        <dbReference type="ARBA" id="ARBA00022741"/>
    </source>
</evidence>
<dbReference type="PROSITE" id="PS00108">
    <property type="entry name" value="PROTEIN_KINASE_ST"/>
    <property type="match status" value="1"/>
</dbReference>
<dbReference type="GO" id="GO:0004674">
    <property type="term" value="F:protein serine/threonine kinase activity"/>
    <property type="evidence" value="ECO:0007669"/>
    <property type="project" value="UniProtKB-KW"/>
</dbReference>
<keyword evidence="10 15" id="KW-0547">Nucleotide-binding</keyword>
<evidence type="ECO:0000256" key="15">
    <source>
        <dbReference type="PROSITE-ProRule" id="PRU10141"/>
    </source>
</evidence>
<comment type="subcellular location">
    <subcellularLocation>
        <location evidence="2">Cytoplasm</location>
    </subcellularLocation>
</comment>
<dbReference type="InterPro" id="IPR017441">
    <property type="entry name" value="Protein_kinase_ATP_BS"/>
</dbReference>
<gene>
    <name evidence="17" type="ORF">GBAR_LOCUS11374</name>
</gene>
<dbReference type="Proteomes" id="UP001174909">
    <property type="component" value="Unassembled WGS sequence"/>
</dbReference>
<dbReference type="FunFam" id="1.10.510.10:FF:000262">
    <property type="entry name" value="Serine/threonine-protein kinase Nek8"/>
    <property type="match status" value="1"/>
</dbReference>
<dbReference type="PRINTS" id="PR00109">
    <property type="entry name" value="TYRKINASE"/>
</dbReference>
<dbReference type="PANTHER" id="PTHR44535">
    <property type="entry name" value="PROTEIN CBG16200"/>
    <property type="match status" value="1"/>
</dbReference>
<comment type="caution">
    <text evidence="17">The sequence shown here is derived from an EMBL/GenBank/DDBJ whole genome shotgun (WGS) entry which is preliminary data.</text>
</comment>
<keyword evidence="12 15" id="KW-0067">ATP-binding</keyword>
<dbReference type="PANTHER" id="PTHR44535:SF5">
    <property type="entry name" value="PROTEIN KINASE DOMAIN-CONTAINING PROTEIN"/>
    <property type="match status" value="1"/>
</dbReference>
<evidence type="ECO:0000256" key="7">
    <source>
        <dbReference type="ARBA" id="ARBA00022553"/>
    </source>
</evidence>
<evidence type="ECO:0000256" key="3">
    <source>
        <dbReference type="ARBA" id="ARBA00010886"/>
    </source>
</evidence>
<evidence type="ECO:0000259" key="16">
    <source>
        <dbReference type="PROSITE" id="PS50011"/>
    </source>
</evidence>
<dbReference type="InterPro" id="IPR011009">
    <property type="entry name" value="Kinase-like_dom_sf"/>
</dbReference>
<dbReference type="InterPro" id="IPR025592">
    <property type="entry name" value="DUF4347"/>
</dbReference>
<dbReference type="SMART" id="SM00220">
    <property type="entry name" value="S_TKc"/>
    <property type="match status" value="1"/>
</dbReference>
<dbReference type="PROSITE" id="PS00626">
    <property type="entry name" value="RCC1_2"/>
    <property type="match status" value="1"/>
</dbReference>
<evidence type="ECO:0000256" key="12">
    <source>
        <dbReference type="ARBA" id="ARBA00022840"/>
    </source>
</evidence>
<dbReference type="InterPro" id="IPR000719">
    <property type="entry name" value="Prot_kinase_dom"/>
</dbReference>
<evidence type="ECO:0000313" key="17">
    <source>
        <dbReference type="EMBL" id="CAI8018779.1"/>
    </source>
</evidence>
<feature type="repeat" description="RCC1" evidence="14">
    <location>
        <begin position="627"/>
        <end position="648"/>
    </location>
</feature>
<keyword evidence="9" id="KW-0479">Metal-binding</keyword>
<dbReference type="Pfam" id="PF00069">
    <property type="entry name" value="Pkinase"/>
    <property type="match status" value="1"/>
</dbReference>
<dbReference type="EMBL" id="CASHTH010001710">
    <property type="protein sequence ID" value="CAI8018779.1"/>
    <property type="molecule type" value="Genomic_DNA"/>
</dbReference>
<dbReference type="GO" id="GO:0005524">
    <property type="term" value="F:ATP binding"/>
    <property type="evidence" value="ECO:0007669"/>
    <property type="project" value="UniProtKB-UniRule"/>
</dbReference>
<dbReference type="AlphaFoldDB" id="A0AA35RW50"/>
<organism evidence="17 18">
    <name type="scientific">Geodia barretti</name>
    <name type="common">Barrett's horny sponge</name>
    <dbReference type="NCBI Taxonomy" id="519541"/>
    <lineage>
        <taxon>Eukaryota</taxon>
        <taxon>Metazoa</taxon>
        <taxon>Porifera</taxon>
        <taxon>Demospongiae</taxon>
        <taxon>Heteroscleromorpha</taxon>
        <taxon>Tetractinellida</taxon>
        <taxon>Astrophorina</taxon>
        <taxon>Geodiidae</taxon>
        <taxon>Geodia</taxon>
    </lineage>
</organism>
<comment type="similarity">
    <text evidence="3">Belongs to the protein kinase superfamily. NEK Ser/Thr protein kinase family. NIMA subfamily.</text>
</comment>
<dbReference type="InterPro" id="IPR001245">
    <property type="entry name" value="Ser-Thr/Tyr_kinase_cat_dom"/>
</dbReference>
<feature type="binding site" evidence="15">
    <location>
        <position position="229"/>
    </location>
    <ligand>
        <name>ATP</name>
        <dbReference type="ChEBI" id="CHEBI:30616"/>
    </ligand>
</feature>
<dbReference type="Gene3D" id="3.30.200.20">
    <property type="entry name" value="Phosphorylase Kinase, domain 1"/>
    <property type="match status" value="1"/>
</dbReference>
<evidence type="ECO:0000313" key="18">
    <source>
        <dbReference type="Proteomes" id="UP001174909"/>
    </source>
</evidence>
<keyword evidence="8" id="KW-0808">Transferase</keyword>
<dbReference type="Pfam" id="PF13540">
    <property type="entry name" value="RCC1_2"/>
    <property type="match status" value="1"/>
</dbReference>
<dbReference type="PRINTS" id="PR00633">
    <property type="entry name" value="RCCNDNSATION"/>
</dbReference>
<sequence length="648" mass="71684">MASSGGSDRLDATEVPSPPLALISSRVKSAGALETCANFETATVRYAYETTSPSRLLRAVGERLRGRKALSVALVVHGSPGCFKLCSQKTVTCASFREDEELRKFFETLVSSYLHSHSQYARIDILNCPVAQNQEGEQLISDMESLLGVPVFAYSDIQGAQITEAGSTETGRYSRIGTLYFDTEKLKDWSATAHQTMALFERIRTVGKGAYGAAVLYRKKDDGSHVILKEINLMDLTKTERYSAMNEAQILSRLDHPNIISYYDNFEEDGVLMIEMEYADGGTLAQFLQKQMGQNKTLTEKDVVTMFSQMVDALKYLHDHNILHRDLKTANVFLTKEGIVKLGDFGISKILSATCPEANTVLGTPYYISPEICEGKHYDAKSDIWALGCILYEMVCLQKTFEGTNLPVLVHKIVEVSFAPVKGDYSDYLKQLITEMLSKNPEDRPSAKEIFTTSLPLLASQFASDDYDDSEDKDETEKTHTKSLLYYLDGVSLLLHHIPATFQMRLDHIAVGYGHALALADEGMVFSWGVGSRGQLGHGDREMKRSPLIIESVKGKRIVRVECGGEYSVLVTDNGILMTCGRGNRGVQGHHDNQDCLKPKLVEDLITHDVVQVGCGESHIAVVTSDNRVLVWGAGQHGQLGTGDEEDR</sequence>
<evidence type="ECO:0000256" key="4">
    <source>
        <dbReference type="ARBA" id="ARBA00012513"/>
    </source>
</evidence>
<evidence type="ECO:0000256" key="2">
    <source>
        <dbReference type="ARBA" id="ARBA00004496"/>
    </source>
</evidence>
<comment type="cofactor">
    <cofactor evidence="1">
        <name>Mg(2+)</name>
        <dbReference type="ChEBI" id="CHEBI:18420"/>
    </cofactor>
</comment>
<feature type="domain" description="Protein kinase" evidence="16">
    <location>
        <begin position="200"/>
        <end position="458"/>
    </location>
</feature>
<feature type="repeat" description="RCC1" evidence="14">
    <location>
        <begin position="575"/>
        <end position="626"/>
    </location>
</feature>
<dbReference type="GO" id="GO:0046872">
    <property type="term" value="F:metal ion binding"/>
    <property type="evidence" value="ECO:0007669"/>
    <property type="project" value="UniProtKB-KW"/>
</dbReference>
<evidence type="ECO:0000256" key="9">
    <source>
        <dbReference type="ARBA" id="ARBA00022723"/>
    </source>
</evidence>
<evidence type="ECO:0000256" key="8">
    <source>
        <dbReference type="ARBA" id="ARBA00022679"/>
    </source>
</evidence>
<dbReference type="SUPFAM" id="SSF56112">
    <property type="entry name" value="Protein kinase-like (PK-like)"/>
    <property type="match status" value="1"/>
</dbReference>
<dbReference type="Pfam" id="PF14252">
    <property type="entry name" value="DUF4347"/>
    <property type="match status" value="1"/>
</dbReference>
<evidence type="ECO:0000256" key="6">
    <source>
        <dbReference type="ARBA" id="ARBA00022527"/>
    </source>
</evidence>
<protein>
    <recommendedName>
        <fullName evidence="4">non-specific serine/threonine protein kinase</fullName>
        <ecNumber evidence="4">2.7.11.1</ecNumber>
    </recommendedName>
</protein>
<keyword evidence="6" id="KW-0723">Serine/threonine-protein kinase</keyword>
<dbReference type="Gene3D" id="2.130.10.30">
    <property type="entry name" value="Regulator of chromosome condensation 1/beta-lactamase-inhibitor protein II"/>
    <property type="match status" value="1"/>
</dbReference>
<keyword evidence="13" id="KW-0460">Magnesium</keyword>
<dbReference type="PROSITE" id="PS50012">
    <property type="entry name" value="RCC1_3"/>
    <property type="match status" value="3"/>
</dbReference>
<dbReference type="InterPro" id="IPR000408">
    <property type="entry name" value="Reg_chr_condens"/>
</dbReference>
<reference evidence="17" key="1">
    <citation type="submission" date="2023-03" db="EMBL/GenBank/DDBJ databases">
        <authorList>
            <person name="Steffen K."/>
            <person name="Cardenas P."/>
        </authorList>
    </citation>
    <scope>NUCLEOTIDE SEQUENCE</scope>
</reference>
<dbReference type="GO" id="GO:0005737">
    <property type="term" value="C:cytoplasm"/>
    <property type="evidence" value="ECO:0007669"/>
    <property type="project" value="UniProtKB-SubCell"/>
</dbReference>
<keyword evidence="11 17" id="KW-0418">Kinase</keyword>
<proteinExistence type="inferred from homology"/>
<dbReference type="PROSITE" id="PS00107">
    <property type="entry name" value="PROTEIN_KINASE_ATP"/>
    <property type="match status" value="1"/>
</dbReference>
<keyword evidence="5" id="KW-0963">Cytoplasm</keyword>
<accession>A0AA35RW50</accession>
<dbReference type="EC" id="2.7.11.1" evidence="4"/>
<dbReference type="SUPFAM" id="SSF50985">
    <property type="entry name" value="RCC1/BLIP-II"/>
    <property type="match status" value="1"/>
</dbReference>
<dbReference type="InterPro" id="IPR008271">
    <property type="entry name" value="Ser/Thr_kinase_AS"/>
</dbReference>
<dbReference type="Gene3D" id="1.10.510.10">
    <property type="entry name" value="Transferase(Phosphotransferase) domain 1"/>
    <property type="match status" value="1"/>
</dbReference>
<keyword evidence="18" id="KW-1185">Reference proteome</keyword>
<dbReference type="CDD" id="cd08215">
    <property type="entry name" value="STKc_Nek"/>
    <property type="match status" value="1"/>
</dbReference>
<dbReference type="Pfam" id="PF00415">
    <property type="entry name" value="RCC1"/>
    <property type="match status" value="1"/>
</dbReference>
<evidence type="ECO:0000256" key="1">
    <source>
        <dbReference type="ARBA" id="ARBA00001946"/>
    </source>
</evidence>
<feature type="repeat" description="RCC1" evidence="14">
    <location>
        <begin position="523"/>
        <end position="574"/>
    </location>
</feature>
<dbReference type="FunFam" id="3.30.200.20:FF:000097">
    <property type="entry name" value="Probable serine/threonine-protein kinase nek1"/>
    <property type="match status" value="1"/>
</dbReference>
<evidence type="ECO:0000256" key="14">
    <source>
        <dbReference type="PROSITE-ProRule" id="PRU00235"/>
    </source>
</evidence>
<dbReference type="InterPro" id="IPR009091">
    <property type="entry name" value="RCC1/BLIP-II"/>
</dbReference>
<evidence type="ECO:0000256" key="5">
    <source>
        <dbReference type="ARBA" id="ARBA00022490"/>
    </source>
</evidence>
<dbReference type="InterPro" id="IPR051997">
    <property type="entry name" value="STK_NEK"/>
</dbReference>
<keyword evidence="7" id="KW-0597">Phosphoprotein</keyword>
<dbReference type="PROSITE" id="PS50011">
    <property type="entry name" value="PROTEIN_KINASE_DOM"/>
    <property type="match status" value="1"/>
</dbReference>
<evidence type="ECO:0000256" key="11">
    <source>
        <dbReference type="ARBA" id="ARBA00022777"/>
    </source>
</evidence>
<evidence type="ECO:0000256" key="13">
    <source>
        <dbReference type="ARBA" id="ARBA00022842"/>
    </source>
</evidence>
<name>A0AA35RW50_GEOBA</name>